<proteinExistence type="predicted"/>
<sequence length="56" mass="5662">MAFTVMTFAHSTESVTAVPGVRVPGNFTIPAPAGPRHTFGGLLGGGSAHDREVPAS</sequence>
<gene>
    <name evidence="1" type="ORF">RM423_22865</name>
</gene>
<dbReference type="EMBL" id="JAVREH010000078">
    <property type="protein sequence ID" value="MDT0264213.1"/>
    <property type="molecule type" value="Genomic_DNA"/>
</dbReference>
<dbReference type="RefSeq" id="WP_311425354.1">
    <property type="nucleotide sequence ID" value="NZ_JAVREH010000078.1"/>
</dbReference>
<organism evidence="1 2">
    <name type="scientific">Jatrophihabitans lederbergiae</name>
    <dbReference type="NCBI Taxonomy" id="3075547"/>
    <lineage>
        <taxon>Bacteria</taxon>
        <taxon>Bacillati</taxon>
        <taxon>Actinomycetota</taxon>
        <taxon>Actinomycetes</taxon>
        <taxon>Jatrophihabitantales</taxon>
        <taxon>Jatrophihabitantaceae</taxon>
        <taxon>Jatrophihabitans</taxon>
    </lineage>
</organism>
<dbReference type="Proteomes" id="UP001183176">
    <property type="component" value="Unassembled WGS sequence"/>
</dbReference>
<evidence type="ECO:0000313" key="1">
    <source>
        <dbReference type="EMBL" id="MDT0264213.1"/>
    </source>
</evidence>
<evidence type="ECO:0000313" key="2">
    <source>
        <dbReference type="Proteomes" id="UP001183176"/>
    </source>
</evidence>
<accession>A0ABU2JGV8</accession>
<name>A0ABU2JGV8_9ACTN</name>
<keyword evidence="2" id="KW-1185">Reference proteome</keyword>
<reference evidence="2" key="1">
    <citation type="submission" date="2023-07" db="EMBL/GenBank/DDBJ databases">
        <title>30 novel species of actinomycetes from the DSMZ collection.</title>
        <authorList>
            <person name="Nouioui I."/>
        </authorList>
    </citation>
    <scope>NUCLEOTIDE SEQUENCE [LARGE SCALE GENOMIC DNA]</scope>
    <source>
        <strain evidence="2">DSM 44399</strain>
    </source>
</reference>
<comment type="caution">
    <text evidence="1">The sequence shown here is derived from an EMBL/GenBank/DDBJ whole genome shotgun (WGS) entry which is preliminary data.</text>
</comment>
<protein>
    <submittedName>
        <fullName evidence="1">Uncharacterized protein</fullName>
    </submittedName>
</protein>